<evidence type="ECO:0000313" key="3">
    <source>
        <dbReference type="Proteomes" id="UP001305779"/>
    </source>
</evidence>
<keyword evidence="3" id="KW-1185">Reference proteome</keyword>
<dbReference type="EMBL" id="JAXOVC010000002">
    <property type="protein sequence ID" value="KAK4506188.1"/>
    <property type="molecule type" value="Genomic_DNA"/>
</dbReference>
<name>A0ABR0EYN8_ZASCE</name>
<dbReference type="Proteomes" id="UP001305779">
    <property type="component" value="Unassembled WGS sequence"/>
</dbReference>
<sequence>MPGGTTFTFIDWNDKDTADSVESARFKIKSQAAFHSHRAAKLRREQEELCIEVTISRPYASRRRSNGRRGSKRGRLGDRDGKASSSRTKESRRPEAEAEYLPMTPCLQKMYSRPASVPHIPWIDSILRRNFNYDYPKFWNKTGLRERLGFEVDHFMNWMRLDALQDPTMFYLFASTAVYFALPLGQANKFHVTWLRTQAIRELNLALSDPHRMLSSITIMSVLMMMTYEAVVDAETTKKIHVPALRRMVAMKGGEERVALELPGYVMVHARWRCQATTTFLGVEPILTPWEDLAPRGSLPMLKKGLPALVMERVRSGEQAGVEVDPSRPSADEEDEDEAEGEWQDEACIVDQPEVSRFGTWWGQGDVLRPK</sequence>
<feature type="compositionally biased region" description="Basic residues" evidence="1">
    <location>
        <begin position="61"/>
        <end position="74"/>
    </location>
</feature>
<gene>
    <name evidence="2" type="ORF">PRZ48_004153</name>
</gene>
<dbReference type="PANTHER" id="PTHR37540">
    <property type="entry name" value="TRANSCRIPTION FACTOR (ACR-2), PUTATIVE-RELATED-RELATED"/>
    <property type="match status" value="1"/>
</dbReference>
<feature type="region of interest" description="Disordered" evidence="1">
    <location>
        <begin position="317"/>
        <end position="346"/>
    </location>
</feature>
<feature type="region of interest" description="Disordered" evidence="1">
    <location>
        <begin position="61"/>
        <end position="98"/>
    </location>
</feature>
<protein>
    <submittedName>
        <fullName evidence="2">Uncharacterized protein</fullName>
    </submittedName>
</protein>
<feature type="compositionally biased region" description="Acidic residues" evidence="1">
    <location>
        <begin position="332"/>
        <end position="345"/>
    </location>
</feature>
<comment type="caution">
    <text evidence="2">The sequence shown here is derived from an EMBL/GenBank/DDBJ whole genome shotgun (WGS) entry which is preliminary data.</text>
</comment>
<evidence type="ECO:0000313" key="2">
    <source>
        <dbReference type="EMBL" id="KAK4506188.1"/>
    </source>
</evidence>
<reference evidence="2 3" key="1">
    <citation type="journal article" date="2023" name="G3 (Bethesda)">
        <title>A chromosome-level genome assembly of Zasmidium syzygii isolated from banana leaves.</title>
        <authorList>
            <person name="van Westerhoven A.C."/>
            <person name="Mehrabi R."/>
            <person name="Talebi R."/>
            <person name="Steentjes M.B.F."/>
            <person name="Corcolon B."/>
            <person name="Chong P.A."/>
            <person name="Kema G.H.J."/>
            <person name="Seidl M.F."/>
        </authorList>
    </citation>
    <scope>NUCLEOTIDE SEQUENCE [LARGE SCALE GENOMIC DNA]</scope>
    <source>
        <strain evidence="2 3">P124</strain>
    </source>
</reference>
<organism evidence="2 3">
    <name type="scientific">Zasmidium cellare</name>
    <name type="common">Wine cellar mold</name>
    <name type="synonym">Racodium cellare</name>
    <dbReference type="NCBI Taxonomy" id="395010"/>
    <lineage>
        <taxon>Eukaryota</taxon>
        <taxon>Fungi</taxon>
        <taxon>Dikarya</taxon>
        <taxon>Ascomycota</taxon>
        <taxon>Pezizomycotina</taxon>
        <taxon>Dothideomycetes</taxon>
        <taxon>Dothideomycetidae</taxon>
        <taxon>Mycosphaerellales</taxon>
        <taxon>Mycosphaerellaceae</taxon>
        <taxon>Zasmidium</taxon>
    </lineage>
</organism>
<feature type="compositionally biased region" description="Basic and acidic residues" evidence="1">
    <location>
        <begin position="75"/>
        <end position="96"/>
    </location>
</feature>
<proteinExistence type="predicted"/>
<dbReference type="PANTHER" id="PTHR37540:SF5">
    <property type="entry name" value="TRANSCRIPTION FACTOR DOMAIN-CONTAINING PROTEIN"/>
    <property type="match status" value="1"/>
</dbReference>
<accession>A0ABR0EYN8</accession>
<evidence type="ECO:0000256" key="1">
    <source>
        <dbReference type="SAM" id="MobiDB-lite"/>
    </source>
</evidence>